<evidence type="ECO:0000313" key="2">
    <source>
        <dbReference type="Proteomes" id="UP000193411"/>
    </source>
</evidence>
<gene>
    <name evidence="1" type="ORF">BCR44DRAFT_1433750</name>
</gene>
<reference evidence="1 2" key="1">
    <citation type="submission" date="2016-07" db="EMBL/GenBank/DDBJ databases">
        <title>Pervasive Adenine N6-methylation of Active Genes in Fungi.</title>
        <authorList>
            <consortium name="DOE Joint Genome Institute"/>
            <person name="Mondo S.J."/>
            <person name="Dannebaum R.O."/>
            <person name="Kuo R.C."/>
            <person name="Labutti K."/>
            <person name="Haridas S."/>
            <person name="Kuo A."/>
            <person name="Salamov A."/>
            <person name="Ahrendt S.R."/>
            <person name="Lipzen A."/>
            <person name="Sullivan W."/>
            <person name="Andreopoulos W.B."/>
            <person name="Clum A."/>
            <person name="Lindquist E."/>
            <person name="Daum C."/>
            <person name="Ramamoorthy G.K."/>
            <person name="Gryganskyi A."/>
            <person name="Culley D."/>
            <person name="Magnuson J.K."/>
            <person name="James T.Y."/>
            <person name="O'Malley M.A."/>
            <person name="Stajich J.E."/>
            <person name="Spatafora J.W."/>
            <person name="Visel A."/>
            <person name="Grigoriev I.V."/>
        </authorList>
    </citation>
    <scope>NUCLEOTIDE SEQUENCE [LARGE SCALE GENOMIC DNA]</scope>
    <source>
        <strain evidence="1 2">PL171</strain>
    </source>
</reference>
<dbReference type="Proteomes" id="UP000193411">
    <property type="component" value="Unassembled WGS sequence"/>
</dbReference>
<proteinExistence type="predicted"/>
<protein>
    <submittedName>
        <fullName evidence="1">Uncharacterized protein</fullName>
    </submittedName>
</protein>
<comment type="caution">
    <text evidence="1">The sequence shown here is derived from an EMBL/GenBank/DDBJ whole genome shotgun (WGS) entry which is preliminary data.</text>
</comment>
<sequence>MDARLDTPLYRACRLPGSLAPTATALLQSAHLTDRARTAHLMARRRPPMAIGTVPYSSQPSLVGSTLALPAAGESWKPRASHSMTTEG</sequence>
<dbReference type="AlphaFoldDB" id="A0A1Y2HPN4"/>
<name>A0A1Y2HPN4_9FUNG</name>
<dbReference type="EMBL" id="MCFL01000020">
    <property type="protein sequence ID" value="ORZ35914.1"/>
    <property type="molecule type" value="Genomic_DNA"/>
</dbReference>
<evidence type="ECO:0000313" key="1">
    <source>
        <dbReference type="EMBL" id="ORZ35914.1"/>
    </source>
</evidence>
<keyword evidence="2" id="KW-1185">Reference proteome</keyword>
<accession>A0A1Y2HPN4</accession>
<organism evidence="1 2">
    <name type="scientific">Catenaria anguillulae PL171</name>
    <dbReference type="NCBI Taxonomy" id="765915"/>
    <lineage>
        <taxon>Eukaryota</taxon>
        <taxon>Fungi</taxon>
        <taxon>Fungi incertae sedis</taxon>
        <taxon>Blastocladiomycota</taxon>
        <taxon>Blastocladiomycetes</taxon>
        <taxon>Blastocladiales</taxon>
        <taxon>Catenariaceae</taxon>
        <taxon>Catenaria</taxon>
    </lineage>
</organism>